<evidence type="ECO:0000256" key="1">
    <source>
        <dbReference type="ARBA" id="ARBA00022801"/>
    </source>
</evidence>
<dbReference type="PANTHER" id="PTHR43540">
    <property type="entry name" value="PEROXYUREIDOACRYLATE/UREIDOACRYLATE AMIDOHYDROLASE-RELATED"/>
    <property type="match status" value="1"/>
</dbReference>
<name>A0A261SVY7_9BORD</name>
<dbReference type="CDD" id="cd00431">
    <property type="entry name" value="cysteine_hydrolases"/>
    <property type="match status" value="1"/>
</dbReference>
<accession>A0A261SVY7</accession>
<keyword evidence="1" id="KW-0378">Hydrolase</keyword>
<dbReference type="SUPFAM" id="SSF52499">
    <property type="entry name" value="Isochorismatase-like hydrolases"/>
    <property type="match status" value="1"/>
</dbReference>
<evidence type="ECO:0000313" key="4">
    <source>
        <dbReference type="Proteomes" id="UP000217005"/>
    </source>
</evidence>
<gene>
    <name evidence="3" type="ORF">CEG14_02955</name>
</gene>
<reference evidence="3 4" key="1">
    <citation type="submission" date="2017-05" db="EMBL/GenBank/DDBJ databases">
        <title>Complete and WGS of Bordetella genogroups.</title>
        <authorList>
            <person name="Spilker T."/>
            <person name="LiPuma J."/>
        </authorList>
    </citation>
    <scope>NUCLEOTIDE SEQUENCE [LARGE SCALE GENOMIC DNA]</scope>
    <source>
        <strain evidence="3 4">AU17610</strain>
    </source>
</reference>
<evidence type="ECO:0000259" key="2">
    <source>
        <dbReference type="Pfam" id="PF00857"/>
    </source>
</evidence>
<evidence type="ECO:0000313" key="3">
    <source>
        <dbReference type="EMBL" id="OZI41152.1"/>
    </source>
</evidence>
<dbReference type="InterPro" id="IPR050272">
    <property type="entry name" value="Isochorismatase-like_hydrls"/>
</dbReference>
<dbReference type="AlphaFoldDB" id="A0A261SVY7"/>
<organism evidence="3 4">
    <name type="scientific">Bordetella genomosp. 1</name>
    <dbReference type="NCBI Taxonomy" id="1395607"/>
    <lineage>
        <taxon>Bacteria</taxon>
        <taxon>Pseudomonadati</taxon>
        <taxon>Pseudomonadota</taxon>
        <taxon>Betaproteobacteria</taxon>
        <taxon>Burkholderiales</taxon>
        <taxon>Alcaligenaceae</taxon>
        <taxon>Bordetella</taxon>
    </lineage>
</organism>
<dbReference type="PANTHER" id="PTHR43540:SF1">
    <property type="entry name" value="ISOCHORISMATASE HYDROLASE"/>
    <property type="match status" value="1"/>
</dbReference>
<feature type="domain" description="Isochorismatase-like" evidence="2">
    <location>
        <begin position="9"/>
        <end position="189"/>
    </location>
</feature>
<dbReference type="InterPro" id="IPR000868">
    <property type="entry name" value="Isochorismatase-like_dom"/>
</dbReference>
<sequence length="215" mass="23119">MTEKRPPDTAVLALHYQNDVLHPDGRIRLGVAGDDLLRGRLVRAAWDLLSGARALDLVVVHVRVAFQPDYTDLVQNCTIFRNVAASGAVIDGEWGSDFYDGLAPDPQRAREHAVRHTRISAFYDTPLEDILRGHGVRRLVVGGVATHSVVEGTVRHASDMGYEVMVAEDACATADPAAHAAALSSMKLIAGIGTVARALQWAAEPAHAPHTKEPA</sequence>
<dbReference type="EMBL" id="NEVL01000001">
    <property type="protein sequence ID" value="OZI41152.1"/>
    <property type="molecule type" value="Genomic_DNA"/>
</dbReference>
<dbReference type="Gene3D" id="3.40.50.850">
    <property type="entry name" value="Isochorismatase-like"/>
    <property type="match status" value="1"/>
</dbReference>
<dbReference type="Proteomes" id="UP000217005">
    <property type="component" value="Unassembled WGS sequence"/>
</dbReference>
<dbReference type="OrthoDB" id="9781985at2"/>
<dbReference type="Pfam" id="PF00857">
    <property type="entry name" value="Isochorismatase"/>
    <property type="match status" value="1"/>
</dbReference>
<proteinExistence type="predicted"/>
<dbReference type="InterPro" id="IPR036380">
    <property type="entry name" value="Isochorismatase-like_sf"/>
</dbReference>
<protein>
    <submittedName>
        <fullName evidence="3">Isochorismatase</fullName>
    </submittedName>
</protein>
<comment type="caution">
    <text evidence="3">The sequence shown here is derived from an EMBL/GenBank/DDBJ whole genome shotgun (WGS) entry which is preliminary data.</text>
</comment>
<dbReference type="GO" id="GO:0016787">
    <property type="term" value="F:hydrolase activity"/>
    <property type="evidence" value="ECO:0007669"/>
    <property type="project" value="UniProtKB-KW"/>
</dbReference>